<comment type="caution">
    <text evidence="1">The sequence shown here is derived from an EMBL/GenBank/DDBJ whole genome shotgun (WGS) entry which is preliminary data.</text>
</comment>
<dbReference type="Proteomes" id="UP000516437">
    <property type="component" value="Chromosome 2"/>
</dbReference>
<organism evidence="1 2">
    <name type="scientific">Morella rubra</name>
    <name type="common">Chinese bayberry</name>
    <dbReference type="NCBI Taxonomy" id="262757"/>
    <lineage>
        <taxon>Eukaryota</taxon>
        <taxon>Viridiplantae</taxon>
        <taxon>Streptophyta</taxon>
        <taxon>Embryophyta</taxon>
        <taxon>Tracheophyta</taxon>
        <taxon>Spermatophyta</taxon>
        <taxon>Magnoliopsida</taxon>
        <taxon>eudicotyledons</taxon>
        <taxon>Gunneridae</taxon>
        <taxon>Pentapetalae</taxon>
        <taxon>rosids</taxon>
        <taxon>fabids</taxon>
        <taxon>Fagales</taxon>
        <taxon>Myricaceae</taxon>
        <taxon>Morella</taxon>
    </lineage>
</organism>
<sequence length="103" mass="11358">MSSVPPVFQAERPTFCTQMEAILAEPPNCAQTFDETTAVPTFCAKSTNETIAVITNGNDPFATCPGAVDYRSMSNGSMNQSSLLREQQLWLEHQNKIIAKRMT</sequence>
<dbReference type="AlphaFoldDB" id="A0A6A1WGW2"/>
<keyword evidence="2" id="KW-1185">Reference proteome</keyword>
<reference evidence="1 2" key="1">
    <citation type="journal article" date="2019" name="Plant Biotechnol. J.">
        <title>The red bayberry genome and genetic basis of sex determination.</title>
        <authorList>
            <person name="Jia H.M."/>
            <person name="Jia H.J."/>
            <person name="Cai Q.L."/>
            <person name="Wang Y."/>
            <person name="Zhao H.B."/>
            <person name="Yang W.F."/>
            <person name="Wang G.Y."/>
            <person name="Li Y.H."/>
            <person name="Zhan D.L."/>
            <person name="Shen Y.T."/>
            <person name="Niu Q.F."/>
            <person name="Chang L."/>
            <person name="Qiu J."/>
            <person name="Zhao L."/>
            <person name="Xie H.B."/>
            <person name="Fu W.Y."/>
            <person name="Jin J."/>
            <person name="Li X.W."/>
            <person name="Jiao Y."/>
            <person name="Zhou C.C."/>
            <person name="Tu T."/>
            <person name="Chai C.Y."/>
            <person name="Gao J.L."/>
            <person name="Fan L.J."/>
            <person name="van de Weg E."/>
            <person name="Wang J.Y."/>
            <person name="Gao Z.S."/>
        </authorList>
    </citation>
    <scope>NUCLEOTIDE SEQUENCE [LARGE SCALE GENOMIC DNA]</scope>
    <source>
        <tissue evidence="1">Leaves</tissue>
    </source>
</reference>
<gene>
    <name evidence="1" type="ORF">CJ030_MR2G028781</name>
</gene>
<evidence type="ECO:0000313" key="1">
    <source>
        <dbReference type="EMBL" id="KAB1222100.1"/>
    </source>
</evidence>
<name>A0A6A1WGW2_9ROSI</name>
<accession>A0A6A1WGW2</accession>
<dbReference type="OrthoDB" id="44015at2759"/>
<evidence type="ECO:0000313" key="2">
    <source>
        <dbReference type="Proteomes" id="UP000516437"/>
    </source>
</evidence>
<proteinExistence type="predicted"/>
<protein>
    <submittedName>
        <fullName evidence="1">Uncharacterized protein</fullName>
    </submittedName>
</protein>
<dbReference type="EMBL" id="RXIC02000020">
    <property type="protein sequence ID" value="KAB1222100.1"/>
    <property type="molecule type" value="Genomic_DNA"/>
</dbReference>